<keyword evidence="1" id="KW-0614">Plasmid</keyword>
<dbReference type="AlphaFoldDB" id="A0A449AJ11"/>
<evidence type="ECO:0000313" key="1">
    <source>
        <dbReference type="EMBL" id="VEU64922.1"/>
    </source>
</evidence>
<dbReference type="OMA" id="KRQTTHF"/>
<protein>
    <submittedName>
        <fullName evidence="2">DUF2714 domain-containing protein</fullName>
    </submittedName>
    <submittedName>
        <fullName evidence="1">Protein of uncharacterized function (DUF2714)</fullName>
    </submittedName>
</protein>
<proteinExistence type="predicted"/>
<reference evidence="2 4" key="2">
    <citation type="submission" date="2023-12" db="EMBL/GenBank/DDBJ databases">
        <title>Hybrid Genome Assemblies of Mycoplasma cynos and Mycoplasma felis isolated from Dogs and Cats with Infectious Respiratory Disease.</title>
        <authorList>
            <person name="Framst I."/>
            <person name="Cai H."/>
            <person name="Ramesh P."/>
            <person name="Maboni G."/>
        </authorList>
    </citation>
    <scope>NUCLEOTIDE SEQUENCE [LARGE SCALE GENOMIC DNA]</scope>
    <source>
        <strain evidence="2 4">30510</strain>
    </source>
</reference>
<geneLocation type="plasmid" evidence="1 3">
    <name>13</name>
</geneLocation>
<dbReference type="GeneID" id="74932196"/>
<dbReference type="RefSeq" id="WP_015287487.1">
    <property type="nucleotide sequence ID" value="NZ_CP103987.1"/>
</dbReference>
<dbReference type="EMBL" id="CP141046">
    <property type="protein sequence ID" value="WQQ19795.1"/>
    <property type="molecule type" value="Genomic_DNA"/>
</dbReference>
<name>A0A449AJ11_9BACT</name>
<evidence type="ECO:0000313" key="4">
    <source>
        <dbReference type="Proteomes" id="UP001327314"/>
    </source>
</evidence>
<dbReference type="Proteomes" id="UP001327314">
    <property type="component" value="Chromosome"/>
</dbReference>
<organism evidence="1 3">
    <name type="scientific">Mycoplasmopsis cynos</name>
    <dbReference type="NCBI Taxonomy" id="171284"/>
    <lineage>
        <taxon>Bacteria</taxon>
        <taxon>Bacillati</taxon>
        <taxon>Mycoplasmatota</taxon>
        <taxon>Mycoplasmoidales</taxon>
        <taxon>Metamycoplasmataceae</taxon>
        <taxon>Mycoplasmopsis</taxon>
    </lineage>
</organism>
<dbReference type="Proteomes" id="UP000289506">
    <property type="component" value="Plasmid 13"/>
</dbReference>
<evidence type="ECO:0000313" key="2">
    <source>
        <dbReference type="EMBL" id="WQQ19795.1"/>
    </source>
</evidence>
<reference evidence="1 3" key="1">
    <citation type="submission" date="2019-01" db="EMBL/GenBank/DDBJ databases">
        <authorList>
            <consortium name="Pathogen Informatics"/>
        </authorList>
    </citation>
    <scope>NUCLEOTIDE SEQUENCE [LARGE SCALE GENOMIC DNA]</scope>
    <source>
        <strain evidence="1 3">NCTC10142</strain>
        <plasmid evidence="3">13</plasmid>
    </source>
</reference>
<dbReference type="EMBL" id="LR214986">
    <property type="protein sequence ID" value="VEU64922.1"/>
    <property type="molecule type" value="Genomic_DNA"/>
</dbReference>
<accession>A0A449AJ11</accession>
<dbReference type="InterPro" id="IPR021222">
    <property type="entry name" value="DUF2714"/>
</dbReference>
<dbReference type="Pfam" id="PF10896">
    <property type="entry name" value="DUF2714"/>
    <property type="match status" value="1"/>
</dbReference>
<sequence length="171" mass="20129">MPLKWISKQKIQEQEATFNLYKKYESIRSKNENNILSFDTLISRPLLHNNVGFSSNEYINIKNMINEAVNKKYDLIFDEFTITFNLNLKYSTSVMIPMVTNHSGEMSDNFAANLTSSDDYLTHKILRDFNNEITNFLGRGYYLEIIPNTILFYHNQELKLFFSKELSVKIQ</sequence>
<gene>
    <name evidence="1" type="ORF">NCTC10142_00689</name>
    <name evidence="2" type="ORF">RRG46_03020</name>
</gene>
<evidence type="ECO:0000313" key="3">
    <source>
        <dbReference type="Proteomes" id="UP000289506"/>
    </source>
</evidence>